<feature type="compositionally biased region" description="Basic and acidic residues" evidence="2">
    <location>
        <begin position="1"/>
        <end position="16"/>
    </location>
</feature>
<dbReference type="Proteomes" id="UP000886520">
    <property type="component" value="Chromosome 8"/>
</dbReference>
<name>A0A9D4UZ48_ADICA</name>
<proteinExistence type="predicted"/>
<evidence type="ECO:0000256" key="2">
    <source>
        <dbReference type="SAM" id="MobiDB-lite"/>
    </source>
</evidence>
<accession>A0A9D4UZ48</accession>
<organism evidence="3 4">
    <name type="scientific">Adiantum capillus-veneris</name>
    <name type="common">Maidenhair fern</name>
    <dbReference type="NCBI Taxonomy" id="13818"/>
    <lineage>
        <taxon>Eukaryota</taxon>
        <taxon>Viridiplantae</taxon>
        <taxon>Streptophyta</taxon>
        <taxon>Embryophyta</taxon>
        <taxon>Tracheophyta</taxon>
        <taxon>Polypodiopsida</taxon>
        <taxon>Polypodiidae</taxon>
        <taxon>Polypodiales</taxon>
        <taxon>Pteridineae</taxon>
        <taxon>Pteridaceae</taxon>
        <taxon>Vittarioideae</taxon>
        <taxon>Adiantum</taxon>
    </lineage>
</organism>
<dbReference type="AlphaFoldDB" id="A0A9D4UZ48"/>
<sequence length="117" mass="13834">MESSPHENADTQHFEEQTFEEDATMERLQEILLQMWHQLRGDTVEDSTTLRTFITNSIENIKTMISDFQINVTDFQISQLEEKVHSIRREVASLKIQLNRLNAIVTHFNNMSSRIRR</sequence>
<feature type="coiled-coil region" evidence="1">
    <location>
        <begin position="77"/>
        <end position="104"/>
    </location>
</feature>
<comment type="caution">
    <text evidence="3">The sequence shown here is derived from an EMBL/GenBank/DDBJ whole genome shotgun (WGS) entry which is preliminary data.</text>
</comment>
<feature type="region of interest" description="Disordered" evidence="2">
    <location>
        <begin position="1"/>
        <end position="20"/>
    </location>
</feature>
<evidence type="ECO:0000256" key="1">
    <source>
        <dbReference type="SAM" id="Coils"/>
    </source>
</evidence>
<reference evidence="3" key="1">
    <citation type="submission" date="2021-01" db="EMBL/GenBank/DDBJ databases">
        <title>Adiantum capillus-veneris genome.</title>
        <authorList>
            <person name="Fang Y."/>
            <person name="Liao Q."/>
        </authorList>
    </citation>
    <scope>NUCLEOTIDE SEQUENCE</scope>
    <source>
        <strain evidence="3">H3</strain>
        <tissue evidence="3">Leaf</tissue>
    </source>
</reference>
<dbReference type="EMBL" id="JABFUD020000008">
    <property type="protein sequence ID" value="KAI5076077.1"/>
    <property type="molecule type" value="Genomic_DNA"/>
</dbReference>
<protein>
    <submittedName>
        <fullName evidence="3">Uncharacterized protein</fullName>
    </submittedName>
</protein>
<gene>
    <name evidence="3" type="ORF">GOP47_0008142</name>
</gene>
<evidence type="ECO:0000313" key="3">
    <source>
        <dbReference type="EMBL" id="KAI5076077.1"/>
    </source>
</evidence>
<evidence type="ECO:0000313" key="4">
    <source>
        <dbReference type="Proteomes" id="UP000886520"/>
    </source>
</evidence>
<keyword evidence="1" id="KW-0175">Coiled coil</keyword>
<keyword evidence="4" id="KW-1185">Reference proteome</keyword>